<evidence type="ECO:0000256" key="5">
    <source>
        <dbReference type="ARBA" id="ARBA00023136"/>
    </source>
</evidence>
<dbReference type="RefSeq" id="WP_146906854.1">
    <property type="nucleotide sequence ID" value="NZ_BAAARM010000003.1"/>
</dbReference>
<feature type="transmembrane region" description="Helical" evidence="7">
    <location>
        <begin position="77"/>
        <end position="95"/>
    </location>
</feature>
<comment type="caution">
    <text evidence="9">The sequence shown here is derived from an EMBL/GenBank/DDBJ whole genome shotgun (WGS) entry which is preliminary data.</text>
</comment>
<evidence type="ECO:0000256" key="2">
    <source>
        <dbReference type="ARBA" id="ARBA00009399"/>
    </source>
</evidence>
<feature type="region of interest" description="Disordered" evidence="6">
    <location>
        <begin position="1"/>
        <end position="40"/>
    </location>
</feature>
<evidence type="ECO:0000256" key="6">
    <source>
        <dbReference type="SAM" id="MobiDB-lite"/>
    </source>
</evidence>
<feature type="domain" description="GtrA/DPMS transmembrane" evidence="8">
    <location>
        <begin position="53"/>
        <end position="165"/>
    </location>
</feature>
<protein>
    <recommendedName>
        <fullName evidence="8">GtrA/DPMS transmembrane domain-containing protein</fullName>
    </recommendedName>
</protein>
<evidence type="ECO:0000256" key="4">
    <source>
        <dbReference type="ARBA" id="ARBA00022989"/>
    </source>
</evidence>
<keyword evidence="5 7" id="KW-0472">Membrane</keyword>
<keyword evidence="10" id="KW-1185">Reference proteome</keyword>
<dbReference type="InterPro" id="IPR007267">
    <property type="entry name" value="GtrA_DPMS_TM"/>
</dbReference>
<evidence type="ECO:0000313" key="9">
    <source>
        <dbReference type="EMBL" id="GEO35796.1"/>
    </source>
</evidence>
<feature type="transmembrane region" description="Helical" evidence="7">
    <location>
        <begin position="142"/>
        <end position="160"/>
    </location>
</feature>
<evidence type="ECO:0000256" key="7">
    <source>
        <dbReference type="SAM" id="Phobius"/>
    </source>
</evidence>
<dbReference type="Proteomes" id="UP000321181">
    <property type="component" value="Unassembled WGS sequence"/>
</dbReference>
<reference evidence="9 10" key="1">
    <citation type="submission" date="2019-07" db="EMBL/GenBank/DDBJ databases">
        <title>Whole genome shotgun sequence of Cellulomonas aerilata NBRC 106308.</title>
        <authorList>
            <person name="Hosoyama A."/>
            <person name="Uohara A."/>
            <person name="Ohji S."/>
            <person name="Ichikawa N."/>
        </authorList>
    </citation>
    <scope>NUCLEOTIDE SEQUENCE [LARGE SCALE GENOMIC DNA]</scope>
    <source>
        <strain evidence="9 10">NBRC 106308</strain>
    </source>
</reference>
<dbReference type="PANTHER" id="PTHR38459">
    <property type="entry name" value="PROPHAGE BACTOPRENOL-LINKED GLUCOSE TRANSLOCASE HOMOLOG"/>
    <property type="match status" value="1"/>
</dbReference>
<evidence type="ECO:0000313" key="10">
    <source>
        <dbReference type="Proteomes" id="UP000321181"/>
    </source>
</evidence>
<dbReference type="AlphaFoldDB" id="A0A512DH77"/>
<dbReference type="PANTHER" id="PTHR38459:SF1">
    <property type="entry name" value="PROPHAGE BACTOPRENOL-LINKED GLUCOSE TRANSLOCASE HOMOLOG"/>
    <property type="match status" value="1"/>
</dbReference>
<gene>
    <name evidence="9" type="ORF">CAE01nite_35210</name>
</gene>
<feature type="transmembrane region" description="Helical" evidence="7">
    <location>
        <begin position="50"/>
        <end position="71"/>
    </location>
</feature>
<dbReference type="GO" id="GO:0005886">
    <property type="term" value="C:plasma membrane"/>
    <property type="evidence" value="ECO:0007669"/>
    <property type="project" value="TreeGrafter"/>
</dbReference>
<name>A0A512DH77_9CELL</name>
<evidence type="ECO:0000256" key="1">
    <source>
        <dbReference type="ARBA" id="ARBA00004141"/>
    </source>
</evidence>
<dbReference type="InterPro" id="IPR051401">
    <property type="entry name" value="GtrA_CellWall_Glycosyl"/>
</dbReference>
<dbReference type="OrthoDB" id="2082501at2"/>
<dbReference type="Pfam" id="PF04138">
    <property type="entry name" value="GtrA_DPMS_TM"/>
    <property type="match status" value="1"/>
</dbReference>
<evidence type="ECO:0000259" key="8">
    <source>
        <dbReference type="Pfam" id="PF04138"/>
    </source>
</evidence>
<feature type="compositionally biased region" description="Basic and acidic residues" evidence="6">
    <location>
        <begin position="1"/>
        <end position="10"/>
    </location>
</feature>
<feature type="transmembrane region" description="Helical" evidence="7">
    <location>
        <begin position="116"/>
        <end position="136"/>
    </location>
</feature>
<feature type="compositionally biased region" description="Low complexity" evidence="6">
    <location>
        <begin position="13"/>
        <end position="30"/>
    </location>
</feature>
<sequence>MRPRDLRRDASTAPPGAAALPVAPASGSPSDPAPPAGPAGRGAPWWRHPLVHYLVIGGLSFVVDMGSLLLLSGPAGLPVWLAATVGYWASLLVNFGLNRRSMAGTGGRLRVQSVRYAVLLVGNFLMTLLVLQVGAGLGLPTAAAKCVAVVVATASNYVLYRRWVFA</sequence>
<keyword evidence="3 7" id="KW-0812">Transmembrane</keyword>
<accession>A0A512DH77</accession>
<dbReference type="EMBL" id="BJYY01000023">
    <property type="protein sequence ID" value="GEO35796.1"/>
    <property type="molecule type" value="Genomic_DNA"/>
</dbReference>
<organism evidence="9 10">
    <name type="scientific">Cellulomonas aerilata</name>
    <dbReference type="NCBI Taxonomy" id="515326"/>
    <lineage>
        <taxon>Bacteria</taxon>
        <taxon>Bacillati</taxon>
        <taxon>Actinomycetota</taxon>
        <taxon>Actinomycetes</taxon>
        <taxon>Micrococcales</taxon>
        <taxon>Cellulomonadaceae</taxon>
        <taxon>Cellulomonas</taxon>
    </lineage>
</organism>
<dbReference type="GO" id="GO:0000271">
    <property type="term" value="P:polysaccharide biosynthetic process"/>
    <property type="evidence" value="ECO:0007669"/>
    <property type="project" value="InterPro"/>
</dbReference>
<evidence type="ECO:0000256" key="3">
    <source>
        <dbReference type="ARBA" id="ARBA00022692"/>
    </source>
</evidence>
<comment type="similarity">
    <text evidence="2">Belongs to the GtrA family.</text>
</comment>
<keyword evidence="4 7" id="KW-1133">Transmembrane helix</keyword>
<comment type="subcellular location">
    <subcellularLocation>
        <location evidence="1">Membrane</location>
        <topology evidence="1">Multi-pass membrane protein</topology>
    </subcellularLocation>
</comment>
<proteinExistence type="inferred from homology"/>